<dbReference type="EMBL" id="CP159289">
    <property type="protein sequence ID" value="XCH22900.1"/>
    <property type="molecule type" value="Genomic_DNA"/>
</dbReference>
<proteinExistence type="predicted"/>
<dbReference type="AlphaFoldDB" id="A0AAU8FH24"/>
<dbReference type="InterPro" id="IPR021272">
    <property type="entry name" value="DUF2851"/>
</dbReference>
<gene>
    <name evidence="1" type="ORF">ABV298_21550</name>
</gene>
<evidence type="ECO:0000313" key="1">
    <source>
        <dbReference type="EMBL" id="XCH22900.1"/>
    </source>
</evidence>
<dbReference type="Pfam" id="PF11013">
    <property type="entry name" value="DUF2851"/>
    <property type="match status" value="1"/>
</dbReference>
<accession>A0AAU8FH24</accession>
<reference evidence="1" key="1">
    <citation type="submission" date="2024-06" db="EMBL/GenBank/DDBJ databases">
        <title>Sequencing and assembly of the genome of Dyadobacter sp. strain 676, a symbiont of Cyamopsis tetragonoloba.</title>
        <authorList>
            <person name="Guro P."/>
            <person name="Sazanova A."/>
            <person name="Kuznetsova I."/>
            <person name="Belimov A."/>
            <person name="Safronova V."/>
        </authorList>
    </citation>
    <scope>NUCLEOTIDE SEQUENCE</scope>
    <source>
        <strain evidence="1">676</strain>
    </source>
</reference>
<protein>
    <submittedName>
        <fullName evidence="1">DUF2851 family protein</fullName>
    </submittedName>
</protein>
<name>A0AAU8FH24_9BACT</name>
<dbReference type="RefSeq" id="WP_353718226.1">
    <property type="nucleotide sequence ID" value="NZ_CP159289.1"/>
</dbReference>
<sequence length="428" mass="49561">MNEDLLSFIWRFQYFEKKALHTDENLSLSIIRPGHKNADAGPDFSEARVLIDGVLWVGSIELHVKASDWYFHEHEQNGAYDGVVLHVVWENDREVIRHDGTPVPTLTLNGLVKASILERYRRLLDEKEAVPCHRQFATVDHIRKYAMLDRALLERLERKASEVQQLLETNGQDWEQTGYQWLGRHFGFKLNDAPFQRLTRIIPWKVIRKHTERLLQIEALLFGCAGLVPDDSEDIYARQLQQEFRFLGAKYRLLDNVMQPHEWRFARLRPAGFPTVRLAQFAKLLSNTGGFLNRIVISDHFDEVRALFRIGQSAYWREHYTFGKKSRAQVPPLGTDAAHLLIVNAAVPLLVAYSKQRQQPELLDKAIYWLSEIPAEDNRITREWASLGMRVKTAADSQALIEWFNNYCTPRQCLECPVGAALVREPNP</sequence>
<organism evidence="1">
    <name type="scientific">Dyadobacter sp. 676</name>
    <dbReference type="NCBI Taxonomy" id="3088362"/>
    <lineage>
        <taxon>Bacteria</taxon>
        <taxon>Pseudomonadati</taxon>
        <taxon>Bacteroidota</taxon>
        <taxon>Cytophagia</taxon>
        <taxon>Cytophagales</taxon>
        <taxon>Spirosomataceae</taxon>
        <taxon>Dyadobacter</taxon>
    </lineage>
</organism>